<dbReference type="GO" id="GO:0034909">
    <property type="term" value="F:6-hydroxypseudooxynicotine dehydrogenase activity"/>
    <property type="evidence" value="ECO:0007669"/>
    <property type="project" value="UniProtKB-EC"/>
</dbReference>
<accession>A0A3P4AXV5</accession>
<sequence>MRKSFRNAGAARLRQPRRAPAFLSLGHILHTIVKAAPFDYVRAEGLDHALELLHQHGYDAKLLAGGQSLVPMMAMRLARPALLVDIHRVSALQSLSVMDDRVETGAAVRQRTLEYDLALHEKLPLVAKALRWVGHDQTRNRGTVGGSLVHADPSAELPLAALVLQARLHLCSRDEGRRSVEAADFFLGPMFTETRDTECLAAIEWPVWGARGTGCAFDEIAIRHGDFAMASAAAQLTVDAAGVCRRAAFGLGGVDGVPRSFPELARRLEGQRLDDALLRDVASEAAADCDPGSDLHASAEYRRDLARVLAARVLRQAADAAQSSISRN</sequence>
<dbReference type="AlphaFoldDB" id="A0A3P4AXV5"/>
<dbReference type="EC" id="1.5.99.14" evidence="5"/>
<dbReference type="SUPFAM" id="SSF56176">
    <property type="entry name" value="FAD-binding/transporter-associated domain-like"/>
    <property type="match status" value="1"/>
</dbReference>
<dbReference type="InterPro" id="IPR002346">
    <property type="entry name" value="Mopterin_DH_FAD-bd"/>
</dbReference>
<reference evidence="5 6" key="1">
    <citation type="submission" date="2018-10" db="EMBL/GenBank/DDBJ databases">
        <authorList>
            <person name="Criscuolo A."/>
        </authorList>
    </citation>
    <scope>NUCLEOTIDE SEQUENCE [LARGE SCALE GENOMIC DNA]</scope>
    <source>
        <strain evidence="5">DnA1</strain>
    </source>
</reference>
<dbReference type="EMBL" id="UWPJ01000008">
    <property type="protein sequence ID" value="VCU68914.1"/>
    <property type="molecule type" value="Genomic_DNA"/>
</dbReference>
<dbReference type="InterPro" id="IPR036318">
    <property type="entry name" value="FAD-bd_PCMH-like_sf"/>
</dbReference>
<dbReference type="Gene3D" id="3.30.465.10">
    <property type="match status" value="1"/>
</dbReference>
<protein>
    <submittedName>
        <fullName evidence="5">6-hydroxypseudooxynicotine dehydrogenase complex subunit alpha</fullName>
        <ecNumber evidence="5">1.5.99.14</ecNumber>
    </submittedName>
</protein>
<dbReference type="Gene3D" id="3.30.43.10">
    <property type="entry name" value="Uridine Diphospho-n-acetylenolpyruvylglucosamine Reductase, domain 2"/>
    <property type="match status" value="1"/>
</dbReference>
<dbReference type="GO" id="GO:0071949">
    <property type="term" value="F:FAD binding"/>
    <property type="evidence" value="ECO:0007669"/>
    <property type="project" value="InterPro"/>
</dbReference>
<dbReference type="Proteomes" id="UP000277294">
    <property type="component" value="Unassembled WGS sequence"/>
</dbReference>
<dbReference type="Gene3D" id="3.30.390.50">
    <property type="entry name" value="CO dehydrogenase flavoprotein, C-terminal domain"/>
    <property type="match status" value="1"/>
</dbReference>
<evidence type="ECO:0000259" key="4">
    <source>
        <dbReference type="PROSITE" id="PS51387"/>
    </source>
</evidence>
<dbReference type="PANTHER" id="PTHR42659">
    <property type="entry name" value="XANTHINE DEHYDROGENASE SUBUNIT C-RELATED"/>
    <property type="match status" value="1"/>
</dbReference>
<dbReference type="InterPro" id="IPR016166">
    <property type="entry name" value="FAD-bd_PCMH"/>
</dbReference>
<dbReference type="InterPro" id="IPR036683">
    <property type="entry name" value="CO_DH_flav_C_dom_sf"/>
</dbReference>
<name>A0A3P4AXV5_9BURK</name>
<keyword evidence="1" id="KW-0285">Flavoprotein</keyword>
<dbReference type="InterPro" id="IPR016169">
    <property type="entry name" value="FAD-bd_PCMH_sub2"/>
</dbReference>
<keyword evidence="6" id="KW-1185">Reference proteome</keyword>
<keyword evidence="2" id="KW-0274">FAD</keyword>
<proteinExistence type="predicted"/>
<evidence type="ECO:0000313" key="6">
    <source>
        <dbReference type="Proteomes" id="UP000277294"/>
    </source>
</evidence>
<feature type="domain" description="FAD-binding PCMH-type" evidence="4">
    <location>
        <begin position="33"/>
        <end position="210"/>
    </location>
</feature>
<dbReference type="InterPro" id="IPR005107">
    <property type="entry name" value="CO_DH_flav_C"/>
</dbReference>
<dbReference type="PROSITE" id="PS51387">
    <property type="entry name" value="FAD_PCMH"/>
    <property type="match status" value="1"/>
</dbReference>
<dbReference type="InterPro" id="IPR051312">
    <property type="entry name" value="Diverse_Substr_Oxidored"/>
</dbReference>
<evidence type="ECO:0000256" key="2">
    <source>
        <dbReference type="ARBA" id="ARBA00022827"/>
    </source>
</evidence>
<keyword evidence="3 5" id="KW-0560">Oxidoreductase</keyword>
<dbReference type="SMART" id="SM01092">
    <property type="entry name" value="CO_deh_flav_C"/>
    <property type="match status" value="1"/>
</dbReference>
<gene>
    <name evidence="5" type="primary">kdhA_3</name>
    <name evidence="5" type="ORF">PIGHUM_00973</name>
</gene>
<dbReference type="Pfam" id="PF03450">
    <property type="entry name" value="CO_deh_flav_C"/>
    <property type="match status" value="1"/>
</dbReference>
<evidence type="ECO:0000256" key="3">
    <source>
        <dbReference type="ARBA" id="ARBA00023002"/>
    </source>
</evidence>
<dbReference type="PANTHER" id="PTHR42659:SF2">
    <property type="entry name" value="XANTHINE DEHYDROGENASE SUBUNIT C-RELATED"/>
    <property type="match status" value="1"/>
</dbReference>
<evidence type="ECO:0000313" key="5">
    <source>
        <dbReference type="EMBL" id="VCU68914.1"/>
    </source>
</evidence>
<evidence type="ECO:0000256" key="1">
    <source>
        <dbReference type="ARBA" id="ARBA00022630"/>
    </source>
</evidence>
<organism evidence="5 6">
    <name type="scientific">Pigmentiphaga humi</name>
    <dbReference type="NCBI Taxonomy" id="2478468"/>
    <lineage>
        <taxon>Bacteria</taxon>
        <taxon>Pseudomonadati</taxon>
        <taxon>Pseudomonadota</taxon>
        <taxon>Betaproteobacteria</taxon>
        <taxon>Burkholderiales</taxon>
        <taxon>Alcaligenaceae</taxon>
        <taxon>Pigmentiphaga</taxon>
    </lineage>
</organism>
<dbReference type="SUPFAM" id="SSF55447">
    <property type="entry name" value="CO dehydrogenase flavoprotein C-terminal domain-like"/>
    <property type="match status" value="1"/>
</dbReference>
<dbReference type="Pfam" id="PF00941">
    <property type="entry name" value="FAD_binding_5"/>
    <property type="match status" value="1"/>
</dbReference>
<dbReference type="InterPro" id="IPR016167">
    <property type="entry name" value="FAD-bd_PCMH_sub1"/>
</dbReference>